<proteinExistence type="predicted"/>
<name>A0A0C2Y8N3_HEBCY</name>
<evidence type="ECO:0000256" key="1">
    <source>
        <dbReference type="SAM" id="MobiDB-lite"/>
    </source>
</evidence>
<reference evidence="2 3" key="1">
    <citation type="submission" date="2014-04" db="EMBL/GenBank/DDBJ databases">
        <authorList>
            <consortium name="DOE Joint Genome Institute"/>
            <person name="Kuo A."/>
            <person name="Gay G."/>
            <person name="Dore J."/>
            <person name="Kohler A."/>
            <person name="Nagy L.G."/>
            <person name="Floudas D."/>
            <person name="Copeland A."/>
            <person name="Barry K.W."/>
            <person name="Cichocki N."/>
            <person name="Veneault-Fourrey C."/>
            <person name="LaButti K."/>
            <person name="Lindquist E.A."/>
            <person name="Lipzen A."/>
            <person name="Lundell T."/>
            <person name="Morin E."/>
            <person name="Murat C."/>
            <person name="Sun H."/>
            <person name="Tunlid A."/>
            <person name="Henrissat B."/>
            <person name="Grigoriev I.V."/>
            <person name="Hibbett D.S."/>
            <person name="Martin F."/>
            <person name="Nordberg H.P."/>
            <person name="Cantor M.N."/>
            <person name="Hua S.X."/>
        </authorList>
    </citation>
    <scope>NUCLEOTIDE SEQUENCE [LARGE SCALE GENOMIC DNA]</scope>
    <source>
        <strain evidence="3">h7</strain>
    </source>
</reference>
<evidence type="ECO:0000313" key="2">
    <source>
        <dbReference type="EMBL" id="KIM46183.1"/>
    </source>
</evidence>
<dbReference type="Proteomes" id="UP000053424">
    <property type="component" value="Unassembled WGS sequence"/>
</dbReference>
<dbReference type="STRING" id="686832.A0A0C2Y8N3"/>
<protein>
    <submittedName>
        <fullName evidence="2">Uncharacterized protein</fullName>
    </submittedName>
</protein>
<organism evidence="2 3">
    <name type="scientific">Hebeloma cylindrosporum</name>
    <dbReference type="NCBI Taxonomy" id="76867"/>
    <lineage>
        <taxon>Eukaryota</taxon>
        <taxon>Fungi</taxon>
        <taxon>Dikarya</taxon>
        <taxon>Basidiomycota</taxon>
        <taxon>Agaricomycotina</taxon>
        <taxon>Agaricomycetes</taxon>
        <taxon>Agaricomycetidae</taxon>
        <taxon>Agaricales</taxon>
        <taxon>Agaricineae</taxon>
        <taxon>Hymenogastraceae</taxon>
        <taxon>Hebeloma</taxon>
    </lineage>
</organism>
<dbReference type="EMBL" id="KN831771">
    <property type="protein sequence ID" value="KIM46183.1"/>
    <property type="molecule type" value="Genomic_DNA"/>
</dbReference>
<dbReference type="OrthoDB" id="9996895at2759"/>
<dbReference type="HOGENOM" id="CLU_877334_0_0_1"/>
<dbReference type="AlphaFoldDB" id="A0A0C2Y8N3"/>
<feature type="compositionally biased region" description="Basic and acidic residues" evidence="1">
    <location>
        <begin position="270"/>
        <end position="279"/>
    </location>
</feature>
<feature type="region of interest" description="Disordered" evidence="1">
    <location>
        <begin position="269"/>
        <end position="293"/>
    </location>
</feature>
<keyword evidence="3" id="KW-1185">Reference proteome</keyword>
<evidence type="ECO:0000313" key="3">
    <source>
        <dbReference type="Proteomes" id="UP000053424"/>
    </source>
</evidence>
<gene>
    <name evidence="2" type="ORF">M413DRAFT_441254</name>
</gene>
<reference evidence="3" key="2">
    <citation type="submission" date="2015-01" db="EMBL/GenBank/DDBJ databases">
        <title>Evolutionary Origins and Diversification of the Mycorrhizal Mutualists.</title>
        <authorList>
            <consortium name="DOE Joint Genome Institute"/>
            <consortium name="Mycorrhizal Genomics Consortium"/>
            <person name="Kohler A."/>
            <person name="Kuo A."/>
            <person name="Nagy L.G."/>
            <person name="Floudas D."/>
            <person name="Copeland A."/>
            <person name="Barry K.W."/>
            <person name="Cichocki N."/>
            <person name="Veneault-Fourrey C."/>
            <person name="LaButti K."/>
            <person name="Lindquist E.A."/>
            <person name="Lipzen A."/>
            <person name="Lundell T."/>
            <person name="Morin E."/>
            <person name="Murat C."/>
            <person name="Riley R."/>
            <person name="Ohm R."/>
            <person name="Sun H."/>
            <person name="Tunlid A."/>
            <person name="Henrissat B."/>
            <person name="Grigoriev I.V."/>
            <person name="Hibbett D.S."/>
            <person name="Martin F."/>
        </authorList>
    </citation>
    <scope>NUCLEOTIDE SEQUENCE [LARGE SCALE GENOMIC DNA]</scope>
    <source>
        <strain evidence="3">h7</strain>
    </source>
</reference>
<sequence>MTLALHHRFTPSPDLSLVPIGDLPLQTILHFSPPLPEVATPYLQSLCLAEGYSLQPEDITRIHLNSWKYSTKDFSTYPPSTGDLRRTINALQVACLTLNVTRPEAQWTSEPTPRDVDDARDEIASTFSDQRVDNTARISAKAIEAKSYIDGVLCGDSPQLFASRDLASHLPSEDDEIGHVILRDVHTQDPAELGLSDRHEEMVSTAIQLSRGQFDVDAMISLEETRRRVGDGRKFVLHEVCPPAIWSRADDLVEMEYMGYIGQIVEAEDKEEKEQERRRQGGRNTRNSARSGYVRTLGLSEEARRVLQRECSVDRFT</sequence>
<accession>A0A0C2Y8N3</accession>